<keyword evidence="1" id="KW-0472">Membrane</keyword>
<evidence type="ECO:0000256" key="1">
    <source>
        <dbReference type="SAM" id="Phobius"/>
    </source>
</evidence>
<keyword evidence="3" id="KW-1185">Reference proteome</keyword>
<feature type="transmembrane region" description="Helical" evidence="1">
    <location>
        <begin position="58"/>
        <end position="75"/>
    </location>
</feature>
<dbReference type="Proteomes" id="UP000472273">
    <property type="component" value="Unplaced"/>
</dbReference>
<keyword evidence="1" id="KW-1133">Transmembrane helix</keyword>
<sequence>MEAQSHSSATSEKKKVENPIVKYPTRTEVSEKAVASSTTSNGTWKYCGMLLKVFRDNIFIFIFLFVCLSNMYKITSTGMNINMNKGSKYR</sequence>
<dbReference type="AlphaFoldDB" id="A0A670XTF1"/>
<reference evidence="2" key="2">
    <citation type="submission" date="2025-09" db="UniProtKB">
        <authorList>
            <consortium name="Ensembl"/>
        </authorList>
    </citation>
    <scope>IDENTIFICATION</scope>
</reference>
<proteinExistence type="predicted"/>
<dbReference type="GeneTree" id="ENSGT00960000190657"/>
<organism evidence="2 3">
    <name type="scientific">Pseudonaja textilis</name>
    <name type="common">Eastern brown snake</name>
    <dbReference type="NCBI Taxonomy" id="8673"/>
    <lineage>
        <taxon>Eukaryota</taxon>
        <taxon>Metazoa</taxon>
        <taxon>Chordata</taxon>
        <taxon>Craniata</taxon>
        <taxon>Vertebrata</taxon>
        <taxon>Euteleostomi</taxon>
        <taxon>Lepidosauria</taxon>
        <taxon>Squamata</taxon>
        <taxon>Bifurcata</taxon>
        <taxon>Unidentata</taxon>
        <taxon>Episquamata</taxon>
        <taxon>Toxicofera</taxon>
        <taxon>Serpentes</taxon>
        <taxon>Colubroidea</taxon>
        <taxon>Elapidae</taxon>
        <taxon>Hydrophiinae</taxon>
        <taxon>Pseudonaja</taxon>
    </lineage>
</organism>
<protein>
    <submittedName>
        <fullName evidence="2">Uncharacterized protein</fullName>
    </submittedName>
</protein>
<evidence type="ECO:0000313" key="3">
    <source>
        <dbReference type="Proteomes" id="UP000472273"/>
    </source>
</evidence>
<dbReference type="Ensembl" id="ENSPTXT00000002087.1">
    <property type="protein sequence ID" value="ENSPTXP00000002028.1"/>
    <property type="gene ID" value="ENSPTXG00000001610.1"/>
</dbReference>
<name>A0A670XTF1_PSETE</name>
<accession>A0A670XTF1</accession>
<evidence type="ECO:0000313" key="2">
    <source>
        <dbReference type="Ensembl" id="ENSPTXP00000002028.1"/>
    </source>
</evidence>
<reference evidence="2" key="1">
    <citation type="submission" date="2025-08" db="UniProtKB">
        <authorList>
            <consortium name="Ensembl"/>
        </authorList>
    </citation>
    <scope>IDENTIFICATION</scope>
</reference>
<keyword evidence="1" id="KW-0812">Transmembrane</keyword>